<evidence type="ECO:0000313" key="6">
    <source>
        <dbReference type="Proteomes" id="UP000001351"/>
    </source>
</evidence>
<evidence type="ECO:0000313" key="5">
    <source>
        <dbReference type="EMBL" id="ADO68318.1"/>
    </source>
</evidence>
<accession>E3FTA4</accession>
<sequence>MASDWDVRTRLVHAEAREEGEPLNPPLVMSTTFRADPEGVGFSSTDMGEQSPFFYARWSTPTVRTLERRLADLEGGEDALCFASGMAAISGLLLHLLKPGDHLILSDVCYAGTAEFARGMLRRYGVEVTPVDLSEPQELRAALRPTTKLVYAETPCNPLLKLTDLAAVSALAHEAGALLAVDATLATPIGLRPLTLGADFVLHSLTKYIGGHGDVLGGVIIGGKSALAALRQEALVHLGAVLHAFPAWLILRSLSTLPQRMAAHAATARAVAGFLETHPRVRRVLYPGLDSHPQAALARQQMSNTSGMVTFQTEEGPAMARQLARKLKLIQYAVSLGKPHSLLFYLPTEDLQRSSFQLPPELLARYRAWAGDGVFRLSVGLEAPEDLIRDLEQALSPADAR</sequence>
<dbReference type="GO" id="GO:0030170">
    <property type="term" value="F:pyridoxal phosphate binding"/>
    <property type="evidence" value="ECO:0007669"/>
    <property type="project" value="InterPro"/>
</dbReference>
<proteinExistence type="inferred from homology"/>
<keyword evidence="6" id="KW-1185">Reference proteome</keyword>
<keyword evidence="5" id="KW-0456">Lyase</keyword>
<feature type="modified residue" description="N6-(pyridoxal phosphate)lysine" evidence="3">
    <location>
        <position position="207"/>
    </location>
</feature>
<comment type="cofactor">
    <cofactor evidence="1 4">
        <name>pyridoxal 5'-phosphate</name>
        <dbReference type="ChEBI" id="CHEBI:597326"/>
    </cofactor>
</comment>
<dbReference type="STRING" id="378806.STAUR_0514"/>
<dbReference type="PANTHER" id="PTHR11808:SF85">
    <property type="entry name" value="CYSTATHIONINE GAMMA-LYASE-RELATED"/>
    <property type="match status" value="1"/>
</dbReference>
<dbReference type="GO" id="GO:0004123">
    <property type="term" value="F:cystathionine gamma-lyase activity"/>
    <property type="evidence" value="ECO:0007669"/>
    <property type="project" value="TreeGrafter"/>
</dbReference>
<evidence type="ECO:0000256" key="4">
    <source>
        <dbReference type="RuleBase" id="RU362118"/>
    </source>
</evidence>
<dbReference type="eggNOG" id="COG0626">
    <property type="taxonomic scope" value="Bacteria"/>
</dbReference>
<gene>
    <name evidence="5" type="ordered locus">STAUR_0514</name>
</gene>
<keyword evidence="2 3" id="KW-0663">Pyridoxal phosphate</keyword>
<dbReference type="Gene3D" id="3.90.1150.10">
    <property type="entry name" value="Aspartate Aminotransferase, domain 1"/>
    <property type="match status" value="1"/>
</dbReference>
<dbReference type="GO" id="GO:0005737">
    <property type="term" value="C:cytoplasm"/>
    <property type="evidence" value="ECO:0007669"/>
    <property type="project" value="TreeGrafter"/>
</dbReference>
<dbReference type="InterPro" id="IPR000277">
    <property type="entry name" value="Cys/Met-Metab_PyrdxlP-dep_enz"/>
</dbReference>
<dbReference type="OrthoDB" id="9805807at2"/>
<dbReference type="AlphaFoldDB" id="E3FTA4"/>
<dbReference type="EC" id="4.4.1.8" evidence="5"/>
<dbReference type="FunFam" id="3.40.640.10:FF:000046">
    <property type="entry name" value="Cystathionine gamma-lyase"/>
    <property type="match status" value="1"/>
</dbReference>
<dbReference type="PANTHER" id="PTHR11808">
    <property type="entry name" value="TRANS-SULFURATION ENZYME FAMILY MEMBER"/>
    <property type="match status" value="1"/>
</dbReference>
<dbReference type="PIRSF" id="PIRSF001434">
    <property type="entry name" value="CGS"/>
    <property type="match status" value="1"/>
</dbReference>
<dbReference type="InterPro" id="IPR015422">
    <property type="entry name" value="PyrdxlP-dep_Trfase_small"/>
</dbReference>
<dbReference type="InterPro" id="IPR015421">
    <property type="entry name" value="PyrdxlP-dep_Trfase_major"/>
</dbReference>
<dbReference type="SUPFAM" id="SSF53383">
    <property type="entry name" value="PLP-dependent transferases"/>
    <property type="match status" value="1"/>
</dbReference>
<dbReference type="PROSITE" id="PS00868">
    <property type="entry name" value="CYS_MET_METAB_PP"/>
    <property type="match status" value="1"/>
</dbReference>
<dbReference type="EMBL" id="CP002271">
    <property type="protein sequence ID" value="ADO68318.1"/>
    <property type="molecule type" value="Genomic_DNA"/>
</dbReference>
<evidence type="ECO:0000256" key="1">
    <source>
        <dbReference type="ARBA" id="ARBA00001933"/>
    </source>
</evidence>
<evidence type="ECO:0000256" key="3">
    <source>
        <dbReference type="PIRSR" id="PIRSR001434-2"/>
    </source>
</evidence>
<dbReference type="HOGENOM" id="CLU_018986_2_0_7"/>
<dbReference type="Proteomes" id="UP000001351">
    <property type="component" value="Chromosome"/>
</dbReference>
<reference evidence="5 6" key="1">
    <citation type="journal article" date="2011" name="Mol. Biol. Evol.">
        <title>Comparative genomic analysis of fruiting body formation in Myxococcales.</title>
        <authorList>
            <person name="Huntley S."/>
            <person name="Hamann N."/>
            <person name="Wegener-Feldbrugge S."/>
            <person name="Treuner-Lange A."/>
            <person name="Kube M."/>
            <person name="Reinhardt R."/>
            <person name="Klages S."/>
            <person name="Muller R."/>
            <person name="Ronning C.M."/>
            <person name="Nierman W.C."/>
            <person name="Sogaard-Andersen L."/>
        </authorList>
    </citation>
    <scope>NUCLEOTIDE SEQUENCE [LARGE SCALE GENOMIC DNA]</scope>
    <source>
        <strain evidence="5 6">DW4/3-1</strain>
    </source>
</reference>
<evidence type="ECO:0000256" key="2">
    <source>
        <dbReference type="ARBA" id="ARBA00022898"/>
    </source>
</evidence>
<comment type="similarity">
    <text evidence="4">Belongs to the trans-sulfuration enzymes family.</text>
</comment>
<name>E3FTA4_STIAD</name>
<dbReference type="GO" id="GO:0019343">
    <property type="term" value="P:cysteine biosynthetic process via cystathionine"/>
    <property type="evidence" value="ECO:0007669"/>
    <property type="project" value="TreeGrafter"/>
</dbReference>
<dbReference type="RefSeq" id="WP_013374193.1">
    <property type="nucleotide sequence ID" value="NC_014623.1"/>
</dbReference>
<organism evidence="5 6">
    <name type="scientific">Stigmatella aurantiaca (strain DW4/3-1)</name>
    <dbReference type="NCBI Taxonomy" id="378806"/>
    <lineage>
        <taxon>Bacteria</taxon>
        <taxon>Pseudomonadati</taxon>
        <taxon>Myxococcota</taxon>
        <taxon>Myxococcia</taxon>
        <taxon>Myxococcales</taxon>
        <taxon>Cystobacterineae</taxon>
        <taxon>Archangiaceae</taxon>
        <taxon>Stigmatella</taxon>
    </lineage>
</organism>
<dbReference type="InterPro" id="IPR015424">
    <property type="entry name" value="PyrdxlP-dep_Trfase"/>
</dbReference>
<dbReference type="KEGG" id="sur:STAUR_0514"/>
<protein>
    <submittedName>
        <fullName evidence="5">Cystathionine beta-lyase</fullName>
        <ecNumber evidence="5">4.4.1.8</ecNumber>
    </submittedName>
</protein>
<dbReference type="Gene3D" id="3.40.640.10">
    <property type="entry name" value="Type I PLP-dependent aspartate aminotransferase-like (Major domain)"/>
    <property type="match status" value="1"/>
</dbReference>
<dbReference type="Pfam" id="PF01053">
    <property type="entry name" value="Cys_Met_Meta_PP"/>
    <property type="match status" value="1"/>
</dbReference>
<dbReference type="InterPro" id="IPR054542">
    <property type="entry name" value="Cys_met_metab_PP"/>
</dbReference>
<dbReference type="CDD" id="cd00614">
    <property type="entry name" value="CGS_like"/>
    <property type="match status" value="1"/>
</dbReference>
<dbReference type="GO" id="GO:0019346">
    <property type="term" value="P:transsulfuration"/>
    <property type="evidence" value="ECO:0007669"/>
    <property type="project" value="InterPro"/>
</dbReference>